<name>A0A6A6RNF2_9PLEO</name>
<organism evidence="1 2">
    <name type="scientific">Massarina eburnea CBS 473.64</name>
    <dbReference type="NCBI Taxonomy" id="1395130"/>
    <lineage>
        <taxon>Eukaryota</taxon>
        <taxon>Fungi</taxon>
        <taxon>Dikarya</taxon>
        <taxon>Ascomycota</taxon>
        <taxon>Pezizomycotina</taxon>
        <taxon>Dothideomycetes</taxon>
        <taxon>Pleosporomycetidae</taxon>
        <taxon>Pleosporales</taxon>
        <taxon>Massarineae</taxon>
        <taxon>Massarinaceae</taxon>
        <taxon>Massarina</taxon>
    </lineage>
</organism>
<dbReference type="EMBL" id="MU006805">
    <property type="protein sequence ID" value="KAF2635594.1"/>
    <property type="molecule type" value="Genomic_DNA"/>
</dbReference>
<evidence type="ECO:0000313" key="2">
    <source>
        <dbReference type="Proteomes" id="UP000799753"/>
    </source>
</evidence>
<sequence>MIAASDAKDGSEGLLQFWDTSTQLASSTSSTSVTNSEPSKSLPAFSLGKRGWAYQERQMAPRILHFTRYGVMWECCVFISTARSCRLLDVQRSRLNVDGIMKQWTSITEEYSMRNLSYSADKLSALSGLAAAVGSLIVYEANAKPPIYLAGIWPSHIHQQLFWCSVAPYKHHTEEQPLHNTNLDFLPSWSWASYRGPIVASGYIFKQLLEPSGYWDEAQFPPFDSFNICLPILNQKEQTLLAGYGAVLYTFEGLS</sequence>
<evidence type="ECO:0008006" key="3">
    <source>
        <dbReference type="Google" id="ProtNLM"/>
    </source>
</evidence>
<keyword evidence="2" id="KW-1185">Reference proteome</keyword>
<evidence type="ECO:0000313" key="1">
    <source>
        <dbReference type="EMBL" id="KAF2635594.1"/>
    </source>
</evidence>
<protein>
    <recommendedName>
        <fullName evidence="3">Heterokaryon incompatibility domain-containing protein</fullName>
    </recommendedName>
</protein>
<dbReference type="Proteomes" id="UP000799753">
    <property type="component" value="Unassembled WGS sequence"/>
</dbReference>
<proteinExistence type="predicted"/>
<dbReference type="PANTHER" id="PTHR33112">
    <property type="entry name" value="DOMAIN PROTEIN, PUTATIVE-RELATED"/>
    <property type="match status" value="1"/>
</dbReference>
<dbReference type="PANTHER" id="PTHR33112:SF16">
    <property type="entry name" value="HETEROKARYON INCOMPATIBILITY DOMAIN-CONTAINING PROTEIN"/>
    <property type="match status" value="1"/>
</dbReference>
<gene>
    <name evidence="1" type="ORF">P280DRAFT_536004</name>
</gene>
<dbReference type="AlphaFoldDB" id="A0A6A6RNF2"/>
<accession>A0A6A6RNF2</accession>
<dbReference type="OrthoDB" id="8300194at2759"/>
<reference evidence="1" key="1">
    <citation type="journal article" date="2020" name="Stud. Mycol.">
        <title>101 Dothideomycetes genomes: a test case for predicting lifestyles and emergence of pathogens.</title>
        <authorList>
            <person name="Haridas S."/>
            <person name="Albert R."/>
            <person name="Binder M."/>
            <person name="Bloem J."/>
            <person name="Labutti K."/>
            <person name="Salamov A."/>
            <person name="Andreopoulos B."/>
            <person name="Baker S."/>
            <person name="Barry K."/>
            <person name="Bills G."/>
            <person name="Bluhm B."/>
            <person name="Cannon C."/>
            <person name="Castanera R."/>
            <person name="Culley D."/>
            <person name="Daum C."/>
            <person name="Ezra D."/>
            <person name="Gonzalez J."/>
            <person name="Henrissat B."/>
            <person name="Kuo A."/>
            <person name="Liang C."/>
            <person name="Lipzen A."/>
            <person name="Lutzoni F."/>
            <person name="Magnuson J."/>
            <person name="Mondo S."/>
            <person name="Nolan M."/>
            <person name="Ohm R."/>
            <person name="Pangilinan J."/>
            <person name="Park H.-J."/>
            <person name="Ramirez L."/>
            <person name="Alfaro M."/>
            <person name="Sun H."/>
            <person name="Tritt A."/>
            <person name="Yoshinaga Y."/>
            <person name="Zwiers L.-H."/>
            <person name="Turgeon B."/>
            <person name="Goodwin S."/>
            <person name="Spatafora J."/>
            <person name="Crous P."/>
            <person name="Grigoriev I."/>
        </authorList>
    </citation>
    <scope>NUCLEOTIDE SEQUENCE</scope>
    <source>
        <strain evidence="1">CBS 473.64</strain>
    </source>
</reference>